<proteinExistence type="predicted"/>
<accession>A0AAI9YVW7</accession>
<evidence type="ECO:0000313" key="1">
    <source>
        <dbReference type="EMBL" id="KAK1526156.1"/>
    </source>
</evidence>
<keyword evidence="2" id="KW-1185">Reference proteome</keyword>
<reference evidence="1 2" key="1">
    <citation type="submission" date="2016-10" db="EMBL/GenBank/DDBJ databases">
        <title>The genome sequence of Colletotrichum fioriniae PJ7.</title>
        <authorList>
            <person name="Baroncelli R."/>
        </authorList>
    </citation>
    <scope>NUCLEOTIDE SEQUENCE [LARGE SCALE GENOMIC DNA]</scope>
    <source>
        <strain evidence="1 2">IMI 309622</strain>
    </source>
</reference>
<evidence type="ECO:0000313" key="2">
    <source>
        <dbReference type="Proteomes" id="UP001240678"/>
    </source>
</evidence>
<sequence length="118" mass="13197">IVWRRAVSRNFFFLFLFRSNLPSPSLKLFHHGGLGPDHGQERGQRWKRTLPSDFDDAGCREIRRAGSITKSLGRLSWTTVAAIGEMLAPGRMSFASGPPLFIASFPNADKENAILDPR</sequence>
<organism evidence="1 2">
    <name type="scientific">Colletotrichum costaricense</name>
    <dbReference type="NCBI Taxonomy" id="1209916"/>
    <lineage>
        <taxon>Eukaryota</taxon>
        <taxon>Fungi</taxon>
        <taxon>Dikarya</taxon>
        <taxon>Ascomycota</taxon>
        <taxon>Pezizomycotina</taxon>
        <taxon>Sordariomycetes</taxon>
        <taxon>Hypocreomycetidae</taxon>
        <taxon>Glomerellales</taxon>
        <taxon>Glomerellaceae</taxon>
        <taxon>Colletotrichum</taxon>
        <taxon>Colletotrichum acutatum species complex</taxon>
    </lineage>
</organism>
<dbReference type="AlphaFoldDB" id="A0AAI9YVW7"/>
<dbReference type="EMBL" id="MOOE01000008">
    <property type="protein sequence ID" value="KAK1526156.1"/>
    <property type="molecule type" value="Genomic_DNA"/>
</dbReference>
<dbReference type="GeneID" id="85340282"/>
<gene>
    <name evidence="1" type="ORF">CCOS01_08574</name>
</gene>
<protein>
    <submittedName>
        <fullName evidence="1">Uncharacterized protein</fullName>
    </submittedName>
</protein>
<feature type="non-terminal residue" evidence="1">
    <location>
        <position position="1"/>
    </location>
</feature>
<name>A0AAI9YVW7_9PEZI</name>
<comment type="caution">
    <text evidence="1">The sequence shown here is derived from an EMBL/GenBank/DDBJ whole genome shotgun (WGS) entry which is preliminary data.</text>
</comment>
<dbReference type="RefSeq" id="XP_060313009.1">
    <property type="nucleotide sequence ID" value="XM_060456735.1"/>
</dbReference>
<dbReference type="Proteomes" id="UP001240678">
    <property type="component" value="Unassembled WGS sequence"/>
</dbReference>